<organism evidence="1 2">
    <name type="scientific">Clytia hemisphaerica</name>
    <dbReference type="NCBI Taxonomy" id="252671"/>
    <lineage>
        <taxon>Eukaryota</taxon>
        <taxon>Metazoa</taxon>
        <taxon>Cnidaria</taxon>
        <taxon>Hydrozoa</taxon>
        <taxon>Hydroidolina</taxon>
        <taxon>Leptothecata</taxon>
        <taxon>Obeliida</taxon>
        <taxon>Clytiidae</taxon>
        <taxon>Clytia</taxon>
    </lineage>
</organism>
<dbReference type="EnsemblMetazoa" id="CLYHEMT024166.1">
    <property type="protein sequence ID" value="CLYHEMP024166.1"/>
    <property type="gene ID" value="CLYHEMG024166"/>
</dbReference>
<name>A0A7M5XJ26_9CNID</name>
<keyword evidence="2" id="KW-1185">Reference proteome</keyword>
<accession>A0A7M5XJ26</accession>
<evidence type="ECO:0000313" key="2">
    <source>
        <dbReference type="Proteomes" id="UP000594262"/>
    </source>
</evidence>
<reference evidence="1" key="1">
    <citation type="submission" date="2021-01" db="UniProtKB">
        <authorList>
            <consortium name="EnsemblMetazoa"/>
        </authorList>
    </citation>
    <scope>IDENTIFICATION</scope>
</reference>
<dbReference type="AlphaFoldDB" id="A0A7M5XJ26"/>
<sequence length="111" mass="12537">KANMRSAGEDESQKKFRKALKNLRNGKSTMEDWNFFLTRQPEKNPVDYNKYIRLSFANEVVREHNGKMLDSLQSPIAVIKAKNTPPSASKSSSEEFGLANEVFLAKGAKVM</sequence>
<dbReference type="Proteomes" id="UP000594262">
    <property type="component" value="Unplaced"/>
</dbReference>
<evidence type="ECO:0000313" key="1">
    <source>
        <dbReference type="EnsemblMetazoa" id="CLYHEMP024166.1"/>
    </source>
</evidence>
<dbReference type="OrthoDB" id="1884788at2759"/>
<protein>
    <submittedName>
        <fullName evidence="1">Uncharacterized protein</fullName>
    </submittedName>
</protein>
<proteinExistence type="predicted"/>